<reference evidence="4 5" key="1">
    <citation type="submission" date="2016-01" db="EMBL/GenBank/DDBJ databases">
        <title>The new phylogeny of the genus Mycobacterium.</title>
        <authorList>
            <person name="Tarcisio F."/>
            <person name="Conor M."/>
            <person name="Antonella G."/>
            <person name="Elisabetta G."/>
            <person name="Giulia F.S."/>
            <person name="Sara T."/>
            <person name="Anna F."/>
            <person name="Clotilde B."/>
            <person name="Roberto B."/>
            <person name="Veronica D.S."/>
            <person name="Fabio R."/>
            <person name="Monica P."/>
            <person name="Olivier J."/>
            <person name="Enrico T."/>
            <person name="Nicola S."/>
        </authorList>
    </citation>
    <scope>NUCLEOTIDE SEQUENCE [LARGE SCALE GENOMIC DNA]</scope>
    <source>
        <strain evidence="4 5">DSM 45176</strain>
    </source>
</reference>
<feature type="domain" description="PPE" evidence="2">
    <location>
        <begin position="1"/>
        <end position="148"/>
    </location>
</feature>
<proteinExistence type="inferred from homology"/>
<dbReference type="Pfam" id="PF12484">
    <property type="entry name" value="PPE-SVP"/>
    <property type="match status" value="1"/>
</dbReference>
<protein>
    <recommendedName>
        <fullName evidence="6">PPE family protein PPE29</fullName>
    </recommendedName>
</protein>
<keyword evidence="5" id="KW-1185">Reference proteome</keyword>
<name>A0A1X2D1N1_9MYCO</name>
<dbReference type="InterPro" id="IPR000030">
    <property type="entry name" value="PPE_dom"/>
</dbReference>
<dbReference type="AlphaFoldDB" id="A0A1X2D1N1"/>
<organism evidence="4 5">
    <name type="scientific">Mycobacterium riyadhense</name>
    <dbReference type="NCBI Taxonomy" id="486698"/>
    <lineage>
        <taxon>Bacteria</taxon>
        <taxon>Bacillati</taxon>
        <taxon>Actinomycetota</taxon>
        <taxon>Actinomycetes</taxon>
        <taxon>Mycobacteriales</taxon>
        <taxon>Mycobacteriaceae</taxon>
        <taxon>Mycobacterium</taxon>
    </lineage>
</organism>
<dbReference type="Pfam" id="PF00823">
    <property type="entry name" value="PPE"/>
    <property type="match status" value="1"/>
</dbReference>
<evidence type="ECO:0000313" key="5">
    <source>
        <dbReference type="Proteomes" id="UP000193087"/>
    </source>
</evidence>
<dbReference type="InterPro" id="IPR038332">
    <property type="entry name" value="PPE_sf"/>
</dbReference>
<dbReference type="InterPro" id="IPR022171">
    <property type="entry name" value="PPE_C"/>
</dbReference>
<dbReference type="Gene3D" id="1.20.1260.20">
    <property type="entry name" value="PPE superfamily"/>
    <property type="match status" value="1"/>
</dbReference>
<sequence length="371" mass="36946">MYNGPGSGSLVAAAAAWASLAAELHLVATAYSSVISELASMLWSGPASDSMVTSVLPFVDWLRATATLAEQTGSQGRAAAAAYEVAFAMTVPPPVIAANRALLMTLIASNWLGQNTPAIATTESHYVEMWAQDATAMCYYASSSAAALILTPFAPPPSTTNPAGLAAQAGGASDGAATQASTATAALSQSHPYLVAASAIAALLGQDASVTAFPWSAALKYWTMFLGAVATGEGFIYDGGGFPLNALQFVGAMSWAPAAAGADAAAAAAGAGGAAGWLSLSQLGSGPVSATAGLADTIGPLRVPQSWATLTSASQVETVDMSVPCVRAAAGCSAVSGLFRGVPMSGACTDGNVGRRYGLRLTVMSRPPNAG</sequence>
<dbReference type="PANTHER" id="PTHR46766">
    <property type="entry name" value="GLUTAMINE-RICH PROTEIN 2"/>
    <property type="match status" value="1"/>
</dbReference>
<dbReference type="EMBL" id="LQPQ01000053">
    <property type="protein sequence ID" value="ORW82073.1"/>
    <property type="molecule type" value="Genomic_DNA"/>
</dbReference>
<evidence type="ECO:0000256" key="1">
    <source>
        <dbReference type="ARBA" id="ARBA00010652"/>
    </source>
</evidence>
<evidence type="ECO:0000259" key="2">
    <source>
        <dbReference type="Pfam" id="PF00823"/>
    </source>
</evidence>
<dbReference type="Proteomes" id="UP000193087">
    <property type="component" value="Unassembled WGS sequence"/>
</dbReference>
<feature type="domain" description="PPE family C-terminal" evidence="3">
    <location>
        <begin position="289"/>
        <end position="367"/>
    </location>
</feature>
<accession>A0A1X2D1N1</accession>
<comment type="similarity">
    <text evidence="1">Belongs to the mycobacterial PPE family.</text>
</comment>
<comment type="caution">
    <text evidence="4">The sequence shown here is derived from an EMBL/GenBank/DDBJ whole genome shotgun (WGS) entry which is preliminary data.</text>
</comment>
<dbReference type="SUPFAM" id="SSF140459">
    <property type="entry name" value="PE/PPE dimer-like"/>
    <property type="match status" value="1"/>
</dbReference>
<gene>
    <name evidence="4" type="ORF">AWC22_16355</name>
</gene>
<dbReference type="PANTHER" id="PTHR46766:SF1">
    <property type="entry name" value="GLUTAMINE-RICH PROTEIN 2"/>
    <property type="match status" value="1"/>
</dbReference>
<dbReference type="GO" id="GO:0052572">
    <property type="term" value="P:response to host immune response"/>
    <property type="evidence" value="ECO:0007669"/>
    <property type="project" value="TreeGrafter"/>
</dbReference>
<evidence type="ECO:0000313" key="4">
    <source>
        <dbReference type="EMBL" id="ORW82073.1"/>
    </source>
</evidence>
<evidence type="ECO:0000259" key="3">
    <source>
        <dbReference type="Pfam" id="PF12484"/>
    </source>
</evidence>
<evidence type="ECO:0008006" key="6">
    <source>
        <dbReference type="Google" id="ProtNLM"/>
    </source>
</evidence>